<dbReference type="SMART" id="SM00645">
    <property type="entry name" value="Pept_C1"/>
    <property type="match status" value="1"/>
</dbReference>
<gene>
    <name evidence="6" type="ORF">V1264_023317</name>
</gene>
<dbReference type="EMBL" id="JBAMIC010000011">
    <property type="protein sequence ID" value="KAK7100347.1"/>
    <property type="molecule type" value="Genomic_DNA"/>
</dbReference>
<dbReference type="PROSITE" id="PS00524">
    <property type="entry name" value="SMB_1"/>
    <property type="match status" value="1"/>
</dbReference>
<dbReference type="InterPro" id="IPR025660">
    <property type="entry name" value="Pept_his_AS"/>
</dbReference>
<dbReference type="InterPro" id="IPR038765">
    <property type="entry name" value="Papain-like_cys_pep_sf"/>
</dbReference>
<dbReference type="PANTHER" id="PTHR12411">
    <property type="entry name" value="CYSTEINE PROTEASE FAMILY C1-RELATED"/>
    <property type="match status" value="1"/>
</dbReference>
<feature type="domain" description="SMB" evidence="5">
    <location>
        <begin position="47"/>
        <end position="92"/>
    </location>
</feature>
<reference evidence="6 7" key="1">
    <citation type="submission" date="2024-02" db="EMBL/GenBank/DDBJ databases">
        <title>Chromosome-scale genome assembly of the rough periwinkle Littorina saxatilis.</title>
        <authorList>
            <person name="De Jode A."/>
            <person name="Faria R."/>
            <person name="Formenti G."/>
            <person name="Sims Y."/>
            <person name="Smith T.P."/>
            <person name="Tracey A."/>
            <person name="Wood J.M.D."/>
            <person name="Zagrodzka Z.B."/>
            <person name="Johannesson K."/>
            <person name="Butlin R.K."/>
            <person name="Leder E.H."/>
        </authorList>
    </citation>
    <scope>NUCLEOTIDE SEQUENCE [LARGE SCALE GENOMIC DNA]</scope>
    <source>
        <strain evidence="6">Snail1</strain>
        <tissue evidence="6">Muscle</tissue>
    </source>
</reference>
<feature type="compositionally biased region" description="Basic residues" evidence="3">
    <location>
        <begin position="494"/>
        <end position="509"/>
    </location>
</feature>
<feature type="chain" id="PRO_5042949353" description="SMB domain-containing protein" evidence="4">
    <location>
        <begin position="21"/>
        <end position="601"/>
    </location>
</feature>
<feature type="signal peptide" evidence="4">
    <location>
        <begin position="1"/>
        <end position="20"/>
    </location>
</feature>
<evidence type="ECO:0000256" key="2">
    <source>
        <dbReference type="ARBA" id="ARBA00023157"/>
    </source>
</evidence>
<dbReference type="PROSITE" id="PS00640">
    <property type="entry name" value="THIOL_PROTEASE_ASN"/>
    <property type="match status" value="1"/>
</dbReference>
<name>A0AAN9B7R2_9CAEN</name>
<dbReference type="Pfam" id="PF00112">
    <property type="entry name" value="Peptidase_C1"/>
    <property type="match status" value="1"/>
</dbReference>
<feature type="compositionally biased region" description="Basic residues" evidence="3">
    <location>
        <begin position="526"/>
        <end position="565"/>
    </location>
</feature>
<evidence type="ECO:0000313" key="6">
    <source>
        <dbReference type="EMBL" id="KAK7100347.1"/>
    </source>
</evidence>
<keyword evidence="2" id="KW-1015">Disulfide bond</keyword>
<dbReference type="CDD" id="cd02620">
    <property type="entry name" value="Peptidase_C1A_CathepsinB"/>
    <property type="match status" value="1"/>
</dbReference>
<feature type="compositionally biased region" description="Basic and acidic residues" evidence="3">
    <location>
        <begin position="510"/>
        <end position="525"/>
    </location>
</feature>
<evidence type="ECO:0000313" key="7">
    <source>
        <dbReference type="Proteomes" id="UP001374579"/>
    </source>
</evidence>
<dbReference type="InterPro" id="IPR025661">
    <property type="entry name" value="Pept_asp_AS"/>
</dbReference>
<comment type="caution">
    <text evidence="6">The sequence shown here is derived from an EMBL/GenBank/DDBJ whole genome shotgun (WGS) entry which is preliminary data.</text>
</comment>
<dbReference type="GO" id="GO:0006508">
    <property type="term" value="P:proteolysis"/>
    <property type="evidence" value="ECO:0007669"/>
    <property type="project" value="InterPro"/>
</dbReference>
<dbReference type="PROSITE" id="PS50958">
    <property type="entry name" value="SMB_2"/>
    <property type="match status" value="1"/>
</dbReference>
<evidence type="ECO:0000256" key="3">
    <source>
        <dbReference type="SAM" id="MobiDB-lite"/>
    </source>
</evidence>
<feature type="compositionally biased region" description="Basic and acidic residues" evidence="3">
    <location>
        <begin position="566"/>
        <end position="601"/>
    </location>
</feature>
<comment type="similarity">
    <text evidence="1">Belongs to the peptidase C1 family.</text>
</comment>
<dbReference type="PRINTS" id="PR00705">
    <property type="entry name" value="PAPAIN"/>
</dbReference>
<feature type="region of interest" description="Disordered" evidence="3">
    <location>
        <begin position="482"/>
        <end position="601"/>
    </location>
</feature>
<sequence length="601" mass="68513">MGSLTTTTFTLLLLTFLVLSSLPTTLTFFHEWGPDLEGPWCAQRPPGQDCCDGRDDYCAVPILGTECYCDIFCNDTSYDCCPDFWAHCHGVTRAPTTARPTTLPPPRTTPYQIVRECVLNGVYYRPGDRVVDNCNECKCELYVSGGQRRYGMQCTDNVCLIRDDLIAAVNSGPYTWRASNYSALWGMTLDDGLRYRLGTYPLESDVLQMTAIKVAQDEALPESFDSRDKWPDKLHPIRDQGNCASSWAFSTTAVASDRLTIESAGAIIEELSAQHMLSCDTDGQDGCTGGKVDRAWYFLRKFGVVTEACYPYDSGKTEKGGECSLPVRQRGGDCPSGIQYKREKRYKASPPYRIRPLEREIMKEILDNGPVQAIFEVKEDFYMYKSGVYQYSGLTSNDPPEARKSAYHSVRLLGWGVERTFEGDIVKYWIGANSWGPEWGENGYFRIARGVNTNDIENYVVGAWGKITGDVAQRQLLTESRRRRLEARGERPSTRRLRNLRRRRRRRHHIDGDKSNKKQLRTLEPRRRRGRNNRRGGRRQGKKEGRRNRNRNASKSSRRQRKHDKKSKDSKKESGARGIEGREREPQNTKMSKLEELIGAL</sequence>
<accession>A0AAN9B7R2</accession>
<dbReference type="InterPro" id="IPR000668">
    <property type="entry name" value="Peptidase_C1A_C"/>
</dbReference>
<evidence type="ECO:0000256" key="1">
    <source>
        <dbReference type="ARBA" id="ARBA00008455"/>
    </source>
</evidence>
<dbReference type="SUPFAM" id="SSF54001">
    <property type="entry name" value="Cysteine proteinases"/>
    <property type="match status" value="1"/>
</dbReference>
<proteinExistence type="inferred from homology"/>
<dbReference type="PROSITE" id="PS00639">
    <property type="entry name" value="THIOL_PROTEASE_HIS"/>
    <property type="match status" value="1"/>
</dbReference>
<dbReference type="GO" id="GO:0008234">
    <property type="term" value="F:cysteine-type peptidase activity"/>
    <property type="evidence" value="ECO:0007669"/>
    <property type="project" value="InterPro"/>
</dbReference>
<keyword evidence="7" id="KW-1185">Reference proteome</keyword>
<organism evidence="6 7">
    <name type="scientific">Littorina saxatilis</name>
    <dbReference type="NCBI Taxonomy" id="31220"/>
    <lineage>
        <taxon>Eukaryota</taxon>
        <taxon>Metazoa</taxon>
        <taxon>Spiralia</taxon>
        <taxon>Lophotrochozoa</taxon>
        <taxon>Mollusca</taxon>
        <taxon>Gastropoda</taxon>
        <taxon>Caenogastropoda</taxon>
        <taxon>Littorinimorpha</taxon>
        <taxon>Littorinoidea</taxon>
        <taxon>Littorinidae</taxon>
        <taxon>Littorina</taxon>
    </lineage>
</organism>
<dbReference type="InterPro" id="IPR001212">
    <property type="entry name" value="Somatomedin_B_dom"/>
</dbReference>
<dbReference type="InterPro" id="IPR013128">
    <property type="entry name" value="Peptidase_C1A"/>
</dbReference>
<evidence type="ECO:0000256" key="4">
    <source>
        <dbReference type="SAM" id="SignalP"/>
    </source>
</evidence>
<keyword evidence="4" id="KW-0732">Signal</keyword>
<dbReference type="AlphaFoldDB" id="A0AAN9B7R2"/>
<dbReference type="Gene3D" id="3.90.70.10">
    <property type="entry name" value="Cysteine proteinases"/>
    <property type="match status" value="1"/>
</dbReference>
<evidence type="ECO:0000259" key="5">
    <source>
        <dbReference type="PROSITE" id="PS50958"/>
    </source>
</evidence>
<protein>
    <recommendedName>
        <fullName evidence="5">SMB domain-containing protein</fullName>
    </recommendedName>
</protein>
<dbReference type="Proteomes" id="UP001374579">
    <property type="component" value="Unassembled WGS sequence"/>
</dbReference>